<dbReference type="InterPro" id="IPR050964">
    <property type="entry name" value="Striated_Muscle_Regulatory"/>
</dbReference>
<evidence type="ECO:0000256" key="3">
    <source>
        <dbReference type="ARBA" id="ARBA00022490"/>
    </source>
</evidence>
<organism evidence="9 10">
    <name type="scientific">Catharus ustulatus</name>
    <name type="common">Russet-backed thrush</name>
    <name type="synonym">Hylocichla ustulatus</name>
    <dbReference type="NCBI Taxonomy" id="91951"/>
    <lineage>
        <taxon>Eukaryota</taxon>
        <taxon>Metazoa</taxon>
        <taxon>Chordata</taxon>
        <taxon>Craniata</taxon>
        <taxon>Vertebrata</taxon>
        <taxon>Euteleostomi</taxon>
        <taxon>Archelosauria</taxon>
        <taxon>Archosauria</taxon>
        <taxon>Dinosauria</taxon>
        <taxon>Saurischia</taxon>
        <taxon>Theropoda</taxon>
        <taxon>Coelurosauria</taxon>
        <taxon>Aves</taxon>
        <taxon>Neognathae</taxon>
        <taxon>Neoaves</taxon>
        <taxon>Telluraves</taxon>
        <taxon>Australaves</taxon>
        <taxon>Passeriformes</taxon>
        <taxon>Turdidae</taxon>
        <taxon>Catharus</taxon>
    </lineage>
</organism>
<dbReference type="FunFam" id="2.60.40.10:FF:000670">
    <property type="entry name" value="Myomesin 2"/>
    <property type="match status" value="1"/>
</dbReference>
<keyword evidence="4" id="KW-0677">Repeat</keyword>
<dbReference type="Pfam" id="PF07679">
    <property type="entry name" value="I-set"/>
    <property type="match status" value="5"/>
</dbReference>
<dbReference type="SUPFAM" id="SSF48726">
    <property type="entry name" value="Immunoglobulin"/>
    <property type="match status" value="6"/>
</dbReference>
<dbReference type="FunFam" id="2.60.40.10:FF:000069">
    <property type="entry name" value="Alpha-protein kinase 3"/>
    <property type="match status" value="1"/>
</dbReference>
<evidence type="ECO:0000256" key="4">
    <source>
        <dbReference type="ARBA" id="ARBA00022737"/>
    </source>
</evidence>
<dbReference type="InterPro" id="IPR003599">
    <property type="entry name" value="Ig_sub"/>
</dbReference>
<keyword evidence="10" id="KW-1185">Reference proteome</keyword>
<feature type="domain" description="Ig-like" evidence="7">
    <location>
        <begin position="1539"/>
        <end position="1613"/>
    </location>
</feature>
<dbReference type="GO" id="GO:0005198">
    <property type="term" value="F:structural molecule activity"/>
    <property type="evidence" value="ECO:0007669"/>
    <property type="project" value="UniProtKB-ARBA"/>
</dbReference>
<dbReference type="Proteomes" id="UP000694563">
    <property type="component" value="Chromosome 1"/>
</dbReference>
<dbReference type="SMART" id="SM00408">
    <property type="entry name" value="IGc2"/>
    <property type="match status" value="5"/>
</dbReference>
<dbReference type="FunFam" id="2.60.40.10:FF:000233">
    <property type="entry name" value="Myomesin 1"/>
    <property type="match status" value="1"/>
</dbReference>
<evidence type="ECO:0000259" key="8">
    <source>
        <dbReference type="PROSITE" id="PS50853"/>
    </source>
</evidence>
<dbReference type="GO" id="GO:0032982">
    <property type="term" value="C:myosin filament"/>
    <property type="evidence" value="ECO:0007669"/>
    <property type="project" value="UniProtKB-KW"/>
</dbReference>
<dbReference type="InterPro" id="IPR013783">
    <property type="entry name" value="Ig-like_fold"/>
</dbReference>
<name>A0A8C3XZ61_CATUS</name>
<evidence type="ECO:0000313" key="10">
    <source>
        <dbReference type="Proteomes" id="UP000694563"/>
    </source>
</evidence>
<dbReference type="FunFam" id="2.60.40.10:FF:000134">
    <property type="entry name" value="Myomesin 1"/>
    <property type="match status" value="1"/>
</dbReference>
<feature type="domain" description="Fibronectin type-III" evidence="8">
    <location>
        <begin position="915"/>
        <end position="1013"/>
    </location>
</feature>
<feature type="domain" description="Ig-like" evidence="7">
    <location>
        <begin position="244"/>
        <end position="335"/>
    </location>
</feature>
<dbReference type="GO" id="GO:0045214">
    <property type="term" value="P:sarcomere organization"/>
    <property type="evidence" value="ECO:0007669"/>
    <property type="project" value="TreeGrafter"/>
</dbReference>
<protein>
    <submittedName>
        <fullName evidence="9">Myomesin 1</fullName>
    </submittedName>
</protein>
<dbReference type="PRINTS" id="PR00014">
    <property type="entry name" value="FNTYPEIII"/>
</dbReference>
<dbReference type="FunFam" id="2.60.40.10:FF:000179">
    <property type="entry name" value="Myomesin 2"/>
    <property type="match status" value="1"/>
</dbReference>
<sequence>MSLPFYQRHHEHYDRAYRHKALSSTVSQYQKETKSKSALYAQGSAAYARGSSAYRHSSAAGFSLDSSAAYSHGSSALSTSSAAYSHASESINKLAAAYRLGSEAYSLGLKNSNLMIEDQSYKMSPKAKRAKQSLISEDKENEALDYSVPIFTGREVNLSGITDTEEERIKESAAYVAKRNLFAMGEGVSVKKVAKKTSEEEHHEKKSRKVAIRESAEHVAMKKTLEETQAFHKKLNKDKLLHAPEFVIEPRSHTIWEKENVRFNCSVAGWPEPRVTWYKNNVPIDVQAHPGKYIIQSRYGLHSLEITECEFDDTAQYHASAMNVKGEVSVYASLVVKRYKGEIDASLLHARNLSLSPFAVTPHGYASRFEISFVDKFDVAFGREGETMSLGCTVVINPDIKRFKPDIEWYRNGVLITPSKWVQMQWSGERASLTLTHANKEDEGLYTLRVAMGEYYEEYSGYVFVRDADAEIPGAPGAPLDVQCLDANKDYVIVSWKQPAVDGGNPILGYFIDRCEVGTSHWTQCNENPVKFARFPVTGLIEGRSYIFRVRAVNKAGVSLPSRVSEPVAALDPADRARLRSHPSAPWTGQIIVTEEEPAEGVVPGPPTDLQVIEATKNYVVLSWKPPGQRGHEGIMYFVEKCVAGTEDWQRVNTEIPVKSPRFAVFDLSEGKSYCFRVRCCNSAGIGEPSEATEATVVDDKLDIPKAPGRIMPTRNTDTSVVVTWTEPPDAKELVGYYIESSVEGSGRWEPCNNNPVKGTRFICHGLSNGEKYIFRVRAVNAAGLSEFSQESEPIEVKAAIGGGLLPGVCPELSGKAAGLTDRTTSWEGMHESSQPIFDTDALLNCNAKFNRETLPSSCGKLGSTGDSNTREMVKDAVTSAPQKVAAKQASKSRPKDLLTVEKVTKNKDTAAPSPPYDIVVLESVRDSMVLGWKQPEAIGGTEITGYYVNYREVIDGVPGKWKEANIKAVTERAYRIQDLKENMVYQFQVAAANLAGVGAPSKPSKPFKCEEWTIAVPGPPHDVKCTEVRKDSLVLLWKEPVYSGRSPIVGYYVDMKETEAKEEHWRSVNEKPLQKKYLKIGGLTQGVSYVFRVRATNQAGVGKPSDVTDAVIAETRPGTKEVVVDVDDNGVISLNFECDQMSPDSKFVWSKNYEPIQDDPRLNIDTKGGKSKLSFKDLGEDDLGIYSCIVTDTDGVSSSYTIDEEEMKRLLALSHERQFPTVPLISELAVEILEKGEVRFWLQAEKLSGNAKANFVFNDKEIFNGEKYKMKVDKNTGLVEMIMDKLEEKDEGTYTFQLQDGKATNQSSLVLIGDGPHFVDKLGWEVTDECNVLLKCKVANIKKETHIVWYKDDREIMVDEEHDFKDGVCTLLISEFSKKDAGTYEVILKDDRGKDTSELKLKDTAFADLMNEVCRKIALSATDLKIQSTAEGIRLYSYVTYYVEDLRVGWVHNDSQIKFTDRMRTGVTGEQIWLQINEPTPQDKGRYVMELFDGNTTHKKAVDLSGQAKWEAGIFGEAGIKKHSKYLWIQYSFLLFLQALNLSCTVWGDPTPEVSWLKNEKSFVSDANCILKYESGKNVSFSISTVSTQDSGKYSIVVKNKYGTETSDVTVSVYIPEEEREPKEGNSTVT</sequence>
<dbReference type="PROSITE" id="PS50853">
    <property type="entry name" value="FN3"/>
    <property type="match status" value="5"/>
</dbReference>
<keyword evidence="2" id="KW-0787">Thick filament</keyword>
<evidence type="ECO:0000256" key="6">
    <source>
        <dbReference type="ARBA" id="ARBA00023319"/>
    </source>
</evidence>
<dbReference type="InterPro" id="IPR036116">
    <property type="entry name" value="FN3_sf"/>
</dbReference>
<dbReference type="PANTHER" id="PTHR13817:SF16">
    <property type="entry name" value="MYOMESIN-1"/>
    <property type="match status" value="1"/>
</dbReference>
<evidence type="ECO:0000313" key="9">
    <source>
        <dbReference type="Ensembl" id="ENSCUSP00005005405.1"/>
    </source>
</evidence>
<feature type="domain" description="Fibronectin type-III" evidence="8">
    <location>
        <begin position="1020"/>
        <end position="1119"/>
    </location>
</feature>
<evidence type="ECO:0000259" key="7">
    <source>
        <dbReference type="PROSITE" id="PS50835"/>
    </source>
</evidence>
<reference evidence="9" key="2">
    <citation type="submission" date="2025-08" db="UniProtKB">
        <authorList>
            <consortium name="Ensembl"/>
        </authorList>
    </citation>
    <scope>IDENTIFICATION</scope>
</reference>
<dbReference type="InterPro" id="IPR036179">
    <property type="entry name" value="Ig-like_dom_sf"/>
</dbReference>
<dbReference type="InterPro" id="IPR003961">
    <property type="entry name" value="FN3_dom"/>
</dbReference>
<feature type="domain" description="Ig-like" evidence="7">
    <location>
        <begin position="362"/>
        <end position="460"/>
    </location>
</feature>
<dbReference type="FunFam" id="2.60.40.10:FF:000107">
    <property type="entry name" value="Myosin, light chain kinase a"/>
    <property type="match status" value="1"/>
</dbReference>
<proteinExistence type="predicted"/>
<dbReference type="FunFam" id="2.60.40.10:FF:000222">
    <property type="entry name" value="Myomesin 1"/>
    <property type="match status" value="1"/>
</dbReference>
<dbReference type="SUPFAM" id="SSF49265">
    <property type="entry name" value="Fibronectin type III"/>
    <property type="match status" value="3"/>
</dbReference>
<dbReference type="FunFam" id="2.60.40.10:FF:000197">
    <property type="entry name" value="Myomesin 1"/>
    <property type="match status" value="1"/>
</dbReference>
<dbReference type="FunFam" id="2.60.40.10:FF:000192">
    <property type="entry name" value="Myomesin 1"/>
    <property type="match status" value="1"/>
</dbReference>
<reference evidence="9" key="3">
    <citation type="submission" date="2025-09" db="UniProtKB">
        <authorList>
            <consortium name="Ensembl"/>
        </authorList>
    </citation>
    <scope>IDENTIFICATION</scope>
</reference>
<reference evidence="9" key="1">
    <citation type="submission" date="2020-10" db="EMBL/GenBank/DDBJ databases">
        <title>Catharus ustulatus (Swainson's thrush) genome, bCatUst1, primary haplotype v2.</title>
        <authorList>
            <person name="Delmore K."/>
            <person name="Vafadar M."/>
            <person name="Formenti G."/>
            <person name="Chow W."/>
            <person name="Pelan S."/>
            <person name="Howe K."/>
            <person name="Rhie A."/>
            <person name="Mountcastle J."/>
            <person name="Haase B."/>
            <person name="Fedrigo O."/>
            <person name="Jarvis E.D."/>
        </authorList>
    </citation>
    <scope>NUCLEOTIDE SEQUENCE [LARGE SCALE GENOMIC DNA]</scope>
</reference>
<keyword evidence="6" id="KW-0393">Immunoglobulin domain</keyword>
<dbReference type="FunFam" id="2.60.40.10:FF:000029">
    <property type="entry name" value="Myomesin 1"/>
    <property type="match status" value="2"/>
</dbReference>
<dbReference type="FunFam" id="2.60.40.10:FF:002172">
    <property type="entry name" value="Myomesin 1a (skelemin)"/>
    <property type="match status" value="1"/>
</dbReference>
<dbReference type="CDD" id="cd20951">
    <property type="entry name" value="IgI_titin_I1-like"/>
    <property type="match status" value="1"/>
</dbReference>
<keyword evidence="3" id="KW-0963">Cytoplasm</keyword>
<dbReference type="Pfam" id="PF00041">
    <property type="entry name" value="fn3"/>
    <property type="match status" value="5"/>
</dbReference>
<dbReference type="GO" id="GO:0003007">
    <property type="term" value="P:heart morphogenesis"/>
    <property type="evidence" value="ECO:0007669"/>
    <property type="project" value="UniProtKB-ARBA"/>
</dbReference>
<dbReference type="GO" id="GO:0031430">
    <property type="term" value="C:M band"/>
    <property type="evidence" value="ECO:0007669"/>
    <property type="project" value="TreeGrafter"/>
</dbReference>
<feature type="domain" description="Ig-like" evidence="7">
    <location>
        <begin position="1118"/>
        <end position="1204"/>
    </location>
</feature>
<evidence type="ECO:0000256" key="5">
    <source>
        <dbReference type="ARBA" id="ARBA00023179"/>
    </source>
</evidence>
<keyword evidence="5" id="KW-0514">Muscle protein</keyword>
<dbReference type="SMART" id="SM00060">
    <property type="entry name" value="FN3"/>
    <property type="match status" value="5"/>
</dbReference>
<dbReference type="SMART" id="SM00409">
    <property type="entry name" value="IG"/>
    <property type="match status" value="6"/>
</dbReference>
<dbReference type="GO" id="GO:0055013">
    <property type="term" value="P:cardiac muscle cell development"/>
    <property type="evidence" value="ECO:0007669"/>
    <property type="project" value="UniProtKB-ARBA"/>
</dbReference>
<gene>
    <name evidence="9" type="primary">MYOM1</name>
</gene>
<dbReference type="PANTHER" id="PTHR13817">
    <property type="entry name" value="TITIN"/>
    <property type="match status" value="1"/>
</dbReference>
<dbReference type="InterPro" id="IPR007110">
    <property type="entry name" value="Ig-like_dom"/>
</dbReference>
<evidence type="ECO:0000256" key="1">
    <source>
        <dbReference type="ARBA" id="ARBA00004496"/>
    </source>
</evidence>
<dbReference type="PROSITE" id="PS50835">
    <property type="entry name" value="IG_LIKE"/>
    <property type="match status" value="5"/>
</dbReference>
<feature type="domain" description="Ig-like" evidence="7">
    <location>
        <begin position="1317"/>
        <end position="1403"/>
    </location>
</feature>
<accession>A0A8C3XZ61</accession>
<dbReference type="CDD" id="cd00063">
    <property type="entry name" value="FN3"/>
    <property type="match status" value="5"/>
</dbReference>
<feature type="domain" description="Fibronectin type-III" evidence="8">
    <location>
        <begin position="478"/>
        <end position="573"/>
    </location>
</feature>
<feature type="domain" description="Fibronectin type-III" evidence="8">
    <location>
        <begin position="707"/>
        <end position="800"/>
    </location>
</feature>
<feature type="domain" description="Fibronectin type-III" evidence="8">
    <location>
        <begin position="606"/>
        <end position="700"/>
    </location>
</feature>
<dbReference type="InterPro" id="IPR003598">
    <property type="entry name" value="Ig_sub2"/>
</dbReference>
<dbReference type="GO" id="GO:0019900">
    <property type="term" value="F:kinase binding"/>
    <property type="evidence" value="ECO:0007669"/>
    <property type="project" value="TreeGrafter"/>
</dbReference>
<evidence type="ECO:0000256" key="2">
    <source>
        <dbReference type="ARBA" id="ARBA00022433"/>
    </source>
</evidence>
<dbReference type="Ensembl" id="ENSCUST00005005619.1">
    <property type="protein sequence ID" value="ENSCUSP00005005405.1"/>
    <property type="gene ID" value="ENSCUSG00005003340.1"/>
</dbReference>
<dbReference type="Gene3D" id="2.60.40.10">
    <property type="entry name" value="Immunoglobulins"/>
    <property type="match status" value="12"/>
</dbReference>
<dbReference type="InterPro" id="IPR013098">
    <property type="entry name" value="Ig_I-set"/>
</dbReference>
<comment type="subcellular location">
    <subcellularLocation>
        <location evidence="1">Cytoplasm</location>
    </subcellularLocation>
</comment>
<dbReference type="CDD" id="cd00096">
    <property type="entry name" value="Ig"/>
    <property type="match status" value="2"/>
</dbReference>